<comment type="function">
    <text evidence="10">Participates in electron transfer between P700 and the cytochrome b6-f complex in photosystem I.</text>
</comment>
<dbReference type="KEGG" id="smo:SELMODRAFT_160028"/>
<evidence type="ECO:0000256" key="4">
    <source>
        <dbReference type="ARBA" id="ARBA00022723"/>
    </source>
</evidence>
<dbReference type="PANTHER" id="PTHR34192:SF10">
    <property type="entry name" value="PLASTOCYANIN MAJOR ISOFORM, CHLOROPLASTIC-RELATED"/>
    <property type="match status" value="1"/>
</dbReference>
<dbReference type="FunCoup" id="D8R485">
    <property type="interactions" value="1678"/>
</dbReference>
<dbReference type="AlphaFoldDB" id="D8R485"/>
<keyword evidence="8 10" id="KW-0472">Membrane</keyword>
<evidence type="ECO:0000256" key="5">
    <source>
        <dbReference type="ARBA" id="ARBA00022982"/>
    </source>
</evidence>
<feature type="binding site" evidence="9">
    <location>
        <position position="158"/>
    </location>
    <ligand>
        <name>Cu cation</name>
        <dbReference type="ChEBI" id="CHEBI:23378"/>
    </ligand>
</feature>
<dbReference type="OrthoDB" id="197281at2759"/>
<dbReference type="CDD" id="cd04219">
    <property type="entry name" value="Plastocyanin"/>
    <property type="match status" value="1"/>
</dbReference>
<dbReference type="SUPFAM" id="SSF49503">
    <property type="entry name" value="Cupredoxins"/>
    <property type="match status" value="1"/>
</dbReference>
<dbReference type="PRINTS" id="PR00156">
    <property type="entry name" value="COPPERBLUE"/>
</dbReference>
<dbReference type="InterPro" id="IPR008972">
    <property type="entry name" value="Cupredoxin"/>
</dbReference>
<dbReference type="NCBIfam" id="TIGR02656">
    <property type="entry name" value="cyanin_plasto"/>
    <property type="match status" value="1"/>
</dbReference>
<dbReference type="Proteomes" id="UP000001514">
    <property type="component" value="Unassembled WGS sequence"/>
</dbReference>
<dbReference type="Gene3D" id="2.60.40.420">
    <property type="entry name" value="Cupredoxins - blue copper proteins"/>
    <property type="match status" value="1"/>
</dbReference>
<feature type="binding site" evidence="9">
    <location>
        <position position="166"/>
    </location>
    <ligand>
        <name>Cu cation</name>
        <dbReference type="ChEBI" id="CHEBI:23378"/>
    </ligand>
</feature>
<evidence type="ECO:0000313" key="12">
    <source>
        <dbReference type="EMBL" id="EFJ09705.1"/>
    </source>
</evidence>
<reference evidence="13 14" key="1">
    <citation type="journal article" date="2011" name="Science">
        <title>The Selaginella genome identifies genetic changes associated with the evolution of vascular plants.</title>
        <authorList>
            <person name="Banks J.A."/>
            <person name="Nishiyama T."/>
            <person name="Hasebe M."/>
            <person name="Bowman J.L."/>
            <person name="Gribskov M."/>
            <person name="dePamphilis C."/>
            <person name="Albert V.A."/>
            <person name="Aono N."/>
            <person name="Aoyama T."/>
            <person name="Ambrose B.A."/>
            <person name="Ashton N.W."/>
            <person name="Axtell M.J."/>
            <person name="Barker E."/>
            <person name="Barker M.S."/>
            <person name="Bennetzen J.L."/>
            <person name="Bonawitz N.D."/>
            <person name="Chapple C."/>
            <person name="Cheng C."/>
            <person name="Correa L.G."/>
            <person name="Dacre M."/>
            <person name="DeBarry J."/>
            <person name="Dreyer I."/>
            <person name="Elias M."/>
            <person name="Engstrom E.M."/>
            <person name="Estelle M."/>
            <person name="Feng L."/>
            <person name="Finet C."/>
            <person name="Floyd S.K."/>
            <person name="Frommer W.B."/>
            <person name="Fujita T."/>
            <person name="Gramzow L."/>
            <person name="Gutensohn M."/>
            <person name="Harholt J."/>
            <person name="Hattori M."/>
            <person name="Heyl A."/>
            <person name="Hirai T."/>
            <person name="Hiwatashi Y."/>
            <person name="Ishikawa M."/>
            <person name="Iwata M."/>
            <person name="Karol K.G."/>
            <person name="Koehler B."/>
            <person name="Kolukisaoglu U."/>
            <person name="Kubo M."/>
            <person name="Kurata T."/>
            <person name="Lalonde S."/>
            <person name="Li K."/>
            <person name="Li Y."/>
            <person name="Litt A."/>
            <person name="Lyons E."/>
            <person name="Manning G."/>
            <person name="Maruyama T."/>
            <person name="Michael T.P."/>
            <person name="Mikami K."/>
            <person name="Miyazaki S."/>
            <person name="Morinaga S."/>
            <person name="Murata T."/>
            <person name="Mueller-Roeber B."/>
            <person name="Nelson D.R."/>
            <person name="Obara M."/>
            <person name="Oguri Y."/>
            <person name="Olmstead R.G."/>
            <person name="Onodera N."/>
            <person name="Petersen B.L."/>
            <person name="Pils B."/>
            <person name="Prigge M."/>
            <person name="Rensing S.A."/>
            <person name="Riano-Pachon D.M."/>
            <person name="Roberts A.W."/>
            <person name="Sato Y."/>
            <person name="Scheller H.V."/>
            <person name="Schulz B."/>
            <person name="Schulz C."/>
            <person name="Shakirov E.V."/>
            <person name="Shibagaki N."/>
            <person name="Shinohara N."/>
            <person name="Shippen D.E."/>
            <person name="Soerensen I."/>
            <person name="Sotooka R."/>
            <person name="Sugimoto N."/>
            <person name="Sugita M."/>
            <person name="Sumikawa N."/>
            <person name="Tanurdzic M."/>
            <person name="Theissen G."/>
            <person name="Ulvskov P."/>
            <person name="Wakazuki S."/>
            <person name="Weng J.K."/>
            <person name="Willats W.W."/>
            <person name="Wipf D."/>
            <person name="Wolf P.G."/>
            <person name="Yang L."/>
            <person name="Zimmer A.D."/>
            <person name="Zhu Q."/>
            <person name="Mitros T."/>
            <person name="Hellsten U."/>
            <person name="Loque D."/>
            <person name="Otillar R."/>
            <person name="Salamov A."/>
            <person name="Schmutz J."/>
            <person name="Shapiro H."/>
            <person name="Lindquist E."/>
            <person name="Lucas S."/>
            <person name="Rokhsar D."/>
            <person name="Grigoriev I.V."/>
        </authorList>
    </citation>
    <scope>NUCLEOTIDE SEQUENCE [LARGE SCALE GENOMIC DNA]</scope>
</reference>
<dbReference type="EMBL" id="GL377571">
    <property type="protein sequence ID" value="EFJ33066.1"/>
    <property type="molecule type" value="Genomic_DNA"/>
</dbReference>
<evidence type="ECO:0000256" key="9">
    <source>
        <dbReference type="PIRSR" id="PIRSR602387-1"/>
    </source>
</evidence>
<evidence type="ECO:0000256" key="3">
    <source>
        <dbReference type="ARBA" id="ARBA00022448"/>
    </source>
</evidence>
<proteinExistence type="inferred from homology"/>
<dbReference type="GO" id="GO:0005507">
    <property type="term" value="F:copper ion binding"/>
    <property type="evidence" value="ECO:0007669"/>
    <property type="project" value="UniProtKB-UniRule"/>
</dbReference>
<keyword evidence="14" id="KW-1185">Reference proteome</keyword>
<dbReference type="eggNOG" id="ENOG502RXIY">
    <property type="taxonomic scope" value="Eukaryota"/>
</dbReference>
<keyword evidence="7 10" id="KW-0793">Thylakoid</keyword>
<evidence type="ECO:0000256" key="8">
    <source>
        <dbReference type="ARBA" id="ARBA00023136"/>
    </source>
</evidence>
<gene>
    <name evidence="12" type="ORF">SELMODRAFT_160028</name>
    <name evidence="13" type="ORF">SELMODRAFT_167855</name>
</gene>
<evidence type="ECO:0000256" key="6">
    <source>
        <dbReference type="ARBA" id="ARBA00023008"/>
    </source>
</evidence>
<accession>D8R485</accession>
<dbReference type="PROSITE" id="PS00196">
    <property type="entry name" value="COPPER_BLUE"/>
    <property type="match status" value="1"/>
</dbReference>
<dbReference type="InParanoid" id="D8R485"/>
<feature type="binding site" evidence="9">
    <location>
        <position position="113"/>
    </location>
    <ligand>
        <name>Cu cation</name>
        <dbReference type="ChEBI" id="CHEBI:23378"/>
    </ligand>
</feature>
<dbReference type="EMBL" id="GL377660">
    <property type="protein sequence ID" value="EFJ09705.1"/>
    <property type="molecule type" value="Genomic_DNA"/>
</dbReference>
<evidence type="ECO:0000259" key="11">
    <source>
        <dbReference type="Pfam" id="PF00127"/>
    </source>
</evidence>
<dbReference type="InterPro" id="IPR000923">
    <property type="entry name" value="BlueCu_1"/>
</dbReference>
<evidence type="ECO:0000256" key="7">
    <source>
        <dbReference type="ARBA" id="ARBA00023078"/>
    </source>
</evidence>
<keyword evidence="5 10" id="KW-0249">Electron transport</keyword>
<evidence type="ECO:0000256" key="10">
    <source>
        <dbReference type="RuleBase" id="RU363020"/>
    </source>
</evidence>
<dbReference type="Pfam" id="PF00127">
    <property type="entry name" value="Copper-bind"/>
    <property type="match status" value="1"/>
</dbReference>
<dbReference type="Gramene" id="EFJ33066">
    <property type="protein sequence ID" value="EFJ33066"/>
    <property type="gene ID" value="SELMODRAFT_167855"/>
</dbReference>
<dbReference type="InterPro" id="IPR001235">
    <property type="entry name" value="Copper_blue_Plastocyanin"/>
</dbReference>
<comment type="subcellular location">
    <subcellularLocation>
        <location evidence="1 10">Plastid</location>
        <location evidence="1 10">Chloroplast thylakoid membrane</location>
        <topology evidence="1 10">Peripheral membrane protein</topology>
        <orientation evidence="1 10">Lumenal side</orientation>
    </subcellularLocation>
</comment>
<dbReference type="GO" id="GO:0009535">
    <property type="term" value="C:chloroplast thylakoid membrane"/>
    <property type="evidence" value="ECO:0007669"/>
    <property type="project" value="UniProtKB-SubCell"/>
</dbReference>
<keyword evidence="3 10" id="KW-0813">Transport</keyword>
<dbReference type="HOGENOM" id="CLU_084115_0_0_1"/>
<protein>
    <recommendedName>
        <fullName evidence="10">Plastocyanin</fullName>
    </recommendedName>
</protein>
<keyword evidence="4 9" id="KW-0479">Metal-binding</keyword>
<evidence type="ECO:0000313" key="13">
    <source>
        <dbReference type="EMBL" id="EFJ33066.1"/>
    </source>
</evidence>
<evidence type="ECO:0000256" key="2">
    <source>
        <dbReference type="ARBA" id="ARBA00005338"/>
    </source>
</evidence>
<feature type="domain" description="Blue (type 1) copper" evidence="11">
    <location>
        <begin position="78"/>
        <end position="173"/>
    </location>
</feature>
<comment type="cofactor">
    <cofactor evidence="9">
        <name>Cu(2+)</name>
        <dbReference type="ChEBI" id="CHEBI:29036"/>
    </cofactor>
    <text evidence="9">The crystal structure with reduced Cu(1+) has also been determined.</text>
</comment>
<dbReference type="KEGG" id="smo:SELMODRAFT_167855"/>
<sequence>MASSVAASKLAVPTFVGLKAGEVVKPSIARNARPVQHQAPLVCVSSMEGVAKRAGKVMVGVSAGLLLGASSALAASVTVKMGGDDGSLAFIPKNISIGAGDTVIFENNAGFPHNIIFDEDAVPSGVNADALSHPDLLNAPGESYKVTLQTKGTYGFYCEPHQGVGMSGDISVN</sequence>
<organism evidence="14">
    <name type="scientific">Selaginella moellendorffii</name>
    <name type="common">Spikemoss</name>
    <dbReference type="NCBI Taxonomy" id="88036"/>
    <lineage>
        <taxon>Eukaryota</taxon>
        <taxon>Viridiplantae</taxon>
        <taxon>Streptophyta</taxon>
        <taxon>Embryophyta</taxon>
        <taxon>Tracheophyta</taxon>
        <taxon>Lycopodiopsida</taxon>
        <taxon>Selaginellales</taxon>
        <taxon>Selaginellaceae</taxon>
        <taxon>Selaginella</taxon>
    </lineage>
</organism>
<evidence type="ECO:0000256" key="1">
    <source>
        <dbReference type="ARBA" id="ARBA00004622"/>
    </source>
</evidence>
<dbReference type="Gramene" id="EFJ09705">
    <property type="protein sequence ID" value="EFJ09705"/>
    <property type="gene ID" value="SELMODRAFT_160028"/>
</dbReference>
<dbReference type="PANTHER" id="PTHR34192">
    <property type="entry name" value="PLASTOCYANIN MAJOR ISOFORM, CHLOROPLASTIC-RELATED"/>
    <property type="match status" value="1"/>
</dbReference>
<keyword evidence="6 9" id="KW-0186">Copper</keyword>
<dbReference type="PRINTS" id="PR00157">
    <property type="entry name" value="PLASTOCYANIN"/>
</dbReference>
<dbReference type="InterPro" id="IPR028871">
    <property type="entry name" value="BlueCu_1_BS"/>
</dbReference>
<dbReference type="GO" id="GO:0009055">
    <property type="term" value="F:electron transfer activity"/>
    <property type="evidence" value="ECO:0007669"/>
    <property type="project" value="UniProtKB-UniRule"/>
</dbReference>
<feature type="binding site" evidence="9">
    <location>
        <position position="161"/>
    </location>
    <ligand>
        <name>Cu cation</name>
        <dbReference type="ChEBI" id="CHEBI:23378"/>
    </ligand>
</feature>
<name>D8R485_SELML</name>
<dbReference type="InterPro" id="IPR002387">
    <property type="entry name" value="Plastocyanin"/>
</dbReference>
<comment type="similarity">
    <text evidence="2 10">Belongs to the plastocyanin family.</text>
</comment>
<evidence type="ECO:0000313" key="14">
    <source>
        <dbReference type="Proteomes" id="UP000001514"/>
    </source>
</evidence>
<dbReference type="OMA" id="MMASNAN"/>
<dbReference type="STRING" id="88036.D8R485"/>